<dbReference type="PROSITE" id="PS51736">
    <property type="entry name" value="RECOMBINASES_3"/>
    <property type="match status" value="1"/>
</dbReference>
<feature type="domain" description="Resolvase/invertase-type recombinase catalytic" evidence="3">
    <location>
        <begin position="2"/>
        <end position="136"/>
    </location>
</feature>
<gene>
    <name evidence="4" type="ORF">GCM10023198_44350</name>
</gene>
<dbReference type="SUPFAM" id="SSF53041">
    <property type="entry name" value="Resolvase-like"/>
    <property type="match status" value="1"/>
</dbReference>
<keyword evidence="1" id="KW-0238">DNA-binding</keyword>
<evidence type="ECO:0000313" key="4">
    <source>
        <dbReference type="EMBL" id="GAA4715982.1"/>
    </source>
</evidence>
<dbReference type="EMBL" id="BAABHM010000022">
    <property type="protein sequence ID" value="GAA4715982.1"/>
    <property type="molecule type" value="Genomic_DNA"/>
</dbReference>
<dbReference type="SMART" id="SM00857">
    <property type="entry name" value="Resolvase"/>
    <property type="match status" value="1"/>
</dbReference>
<name>A0ABP8XV67_9MICO</name>
<dbReference type="Proteomes" id="UP001500843">
    <property type="component" value="Unassembled WGS sequence"/>
</dbReference>
<dbReference type="InterPro" id="IPR006119">
    <property type="entry name" value="Resolv_N"/>
</dbReference>
<evidence type="ECO:0000313" key="5">
    <source>
        <dbReference type="Proteomes" id="UP001500843"/>
    </source>
</evidence>
<organism evidence="4 5">
    <name type="scientific">Promicromonospora umidemergens</name>
    <dbReference type="NCBI Taxonomy" id="629679"/>
    <lineage>
        <taxon>Bacteria</taxon>
        <taxon>Bacillati</taxon>
        <taxon>Actinomycetota</taxon>
        <taxon>Actinomycetes</taxon>
        <taxon>Micrococcales</taxon>
        <taxon>Promicromonosporaceae</taxon>
        <taxon>Promicromonospora</taxon>
    </lineage>
</organism>
<dbReference type="InterPro" id="IPR036162">
    <property type="entry name" value="Resolvase-like_N_sf"/>
</dbReference>
<dbReference type="PANTHER" id="PTHR30461">
    <property type="entry name" value="DNA-INVERTASE FROM LAMBDOID PROPHAGE"/>
    <property type="match status" value="1"/>
</dbReference>
<keyword evidence="2" id="KW-0233">DNA recombination</keyword>
<dbReference type="PANTHER" id="PTHR30461:SF2">
    <property type="entry name" value="SERINE RECOMBINASE PINE-RELATED"/>
    <property type="match status" value="1"/>
</dbReference>
<protein>
    <submittedName>
        <fullName evidence="4">Recombinase family protein</fullName>
    </submittedName>
</protein>
<dbReference type="Pfam" id="PF00239">
    <property type="entry name" value="Resolvase"/>
    <property type="match status" value="1"/>
</dbReference>
<evidence type="ECO:0000256" key="1">
    <source>
        <dbReference type="ARBA" id="ARBA00023125"/>
    </source>
</evidence>
<comment type="caution">
    <text evidence="4">The sequence shown here is derived from an EMBL/GenBank/DDBJ whole genome shotgun (WGS) entry which is preliminary data.</text>
</comment>
<proteinExistence type="predicted"/>
<evidence type="ECO:0000259" key="3">
    <source>
        <dbReference type="PROSITE" id="PS51736"/>
    </source>
</evidence>
<keyword evidence="5" id="KW-1185">Reference proteome</keyword>
<dbReference type="InterPro" id="IPR050639">
    <property type="entry name" value="SSR_resolvase"/>
</dbReference>
<dbReference type="RefSeq" id="WP_253875758.1">
    <property type="nucleotide sequence ID" value="NZ_BAABHM010000022.1"/>
</dbReference>
<reference evidence="5" key="1">
    <citation type="journal article" date="2019" name="Int. J. Syst. Evol. Microbiol.">
        <title>The Global Catalogue of Microorganisms (GCM) 10K type strain sequencing project: providing services to taxonomists for standard genome sequencing and annotation.</title>
        <authorList>
            <consortium name="The Broad Institute Genomics Platform"/>
            <consortium name="The Broad Institute Genome Sequencing Center for Infectious Disease"/>
            <person name="Wu L."/>
            <person name="Ma J."/>
        </authorList>
    </citation>
    <scope>NUCLEOTIDE SEQUENCE [LARGE SCALE GENOMIC DNA]</scope>
    <source>
        <strain evidence="5">JCM 17975</strain>
    </source>
</reference>
<evidence type="ECO:0000256" key="2">
    <source>
        <dbReference type="ARBA" id="ARBA00023172"/>
    </source>
</evidence>
<sequence>MTLIGLVRVTGDARDADRQHELLDPICARVFEEEASRRRLIKNRPQLLAALDHLRPGDMLVVTRAKHLAQSMLEGLNVLNDLFEQGVAVKVLEGIAAGDHTKRSLFLDQGRDIAELRRRLLSQRIKTGLQAARERGDVGGRPTVVNDVRRAGILSLRNQGEPIRAIALAVGVSVGTVHNVLTREE</sequence>
<accession>A0ABP8XV67</accession>
<dbReference type="Gene3D" id="3.40.50.1390">
    <property type="entry name" value="Resolvase, N-terminal catalytic domain"/>
    <property type="match status" value="1"/>
</dbReference>